<evidence type="ECO:0008006" key="4">
    <source>
        <dbReference type="Google" id="ProtNLM"/>
    </source>
</evidence>
<gene>
    <name evidence="2" type="ORF">ETSY1_04000</name>
</gene>
<evidence type="ECO:0000313" key="3">
    <source>
        <dbReference type="Proteomes" id="UP000019141"/>
    </source>
</evidence>
<evidence type="ECO:0000256" key="1">
    <source>
        <dbReference type="ARBA" id="ARBA00006484"/>
    </source>
</evidence>
<dbReference type="AlphaFoldDB" id="W4LWQ1"/>
<dbReference type="HOGENOM" id="CLU_010194_1_0_7"/>
<accession>W4LWQ1</accession>
<dbReference type="InterPro" id="IPR050259">
    <property type="entry name" value="SDR"/>
</dbReference>
<dbReference type="PANTHER" id="PTHR42879:SF2">
    <property type="entry name" value="3-OXOACYL-[ACYL-CARRIER-PROTEIN] REDUCTASE FABG"/>
    <property type="match status" value="1"/>
</dbReference>
<dbReference type="Gene3D" id="3.40.50.720">
    <property type="entry name" value="NAD(P)-binding Rossmann-like Domain"/>
    <property type="match status" value="1"/>
</dbReference>
<dbReference type="FunFam" id="3.40.50.720:FF:000084">
    <property type="entry name" value="Short-chain dehydrogenase reductase"/>
    <property type="match status" value="1"/>
</dbReference>
<dbReference type="Proteomes" id="UP000019141">
    <property type="component" value="Unassembled WGS sequence"/>
</dbReference>
<dbReference type="PANTHER" id="PTHR42879">
    <property type="entry name" value="3-OXOACYL-(ACYL-CARRIER-PROTEIN) REDUCTASE"/>
    <property type="match status" value="1"/>
</dbReference>
<organism evidence="2 3">
    <name type="scientific">Entotheonella factor</name>
    <dbReference type="NCBI Taxonomy" id="1429438"/>
    <lineage>
        <taxon>Bacteria</taxon>
        <taxon>Pseudomonadati</taxon>
        <taxon>Nitrospinota/Tectimicrobiota group</taxon>
        <taxon>Candidatus Tectimicrobiota</taxon>
        <taxon>Candidatus Entotheonellia</taxon>
        <taxon>Candidatus Entotheonellales</taxon>
        <taxon>Candidatus Entotheonellaceae</taxon>
        <taxon>Candidatus Entotheonella</taxon>
    </lineage>
</organism>
<comment type="similarity">
    <text evidence="1">Belongs to the short-chain dehydrogenases/reductases (SDR) family.</text>
</comment>
<dbReference type="InterPro" id="IPR020904">
    <property type="entry name" value="Sc_DH/Rdtase_CS"/>
</dbReference>
<proteinExistence type="inferred from homology"/>
<reference evidence="2 3" key="1">
    <citation type="journal article" date="2014" name="Nature">
        <title>An environmental bacterial taxon with a large and distinct metabolic repertoire.</title>
        <authorList>
            <person name="Wilson M.C."/>
            <person name="Mori T."/>
            <person name="Ruckert C."/>
            <person name="Uria A.R."/>
            <person name="Helf M.J."/>
            <person name="Takada K."/>
            <person name="Gernert C."/>
            <person name="Steffens U.A."/>
            <person name="Heycke N."/>
            <person name="Schmitt S."/>
            <person name="Rinke C."/>
            <person name="Helfrich E.J."/>
            <person name="Brachmann A.O."/>
            <person name="Gurgui C."/>
            <person name="Wakimoto T."/>
            <person name="Kracht M."/>
            <person name="Crusemann M."/>
            <person name="Hentschel U."/>
            <person name="Abe I."/>
            <person name="Matsunaga S."/>
            <person name="Kalinowski J."/>
            <person name="Takeyama H."/>
            <person name="Piel J."/>
        </authorList>
    </citation>
    <scope>NUCLEOTIDE SEQUENCE [LARGE SCALE GENOMIC DNA]</scope>
    <source>
        <strain evidence="3">TSY1</strain>
    </source>
</reference>
<dbReference type="Pfam" id="PF13561">
    <property type="entry name" value="adh_short_C2"/>
    <property type="match status" value="1"/>
</dbReference>
<dbReference type="PROSITE" id="PS00061">
    <property type="entry name" value="ADH_SHORT"/>
    <property type="match status" value="1"/>
</dbReference>
<dbReference type="PRINTS" id="PR00081">
    <property type="entry name" value="GDHRDH"/>
</dbReference>
<evidence type="ECO:0000313" key="2">
    <source>
        <dbReference type="EMBL" id="ETX02308.1"/>
    </source>
</evidence>
<dbReference type="EMBL" id="AZHW01000155">
    <property type="protein sequence ID" value="ETX02308.1"/>
    <property type="molecule type" value="Genomic_DNA"/>
</dbReference>
<dbReference type="PRINTS" id="PR00080">
    <property type="entry name" value="SDRFAMILY"/>
</dbReference>
<sequence>RCPDFGVHYKGVALPVDLSDREAIHACVERIADLFPTVDILVNNAGVGGAQNPNPVAQYDDDFWDMSLFVNLTAPYLLMKAFLPKMIEQNWGRIINIASTAAKRGSLNRSAYSVSKHGLVGLTRSAALEVATNGVTVNAICPGPIRTAMLTRLLQYRADLQGITLEEVERSVNPMKRLLEPEEVAEMAVYLASEAAGSVIGQALNIDGGNVMH</sequence>
<dbReference type="GO" id="GO:0032787">
    <property type="term" value="P:monocarboxylic acid metabolic process"/>
    <property type="evidence" value="ECO:0007669"/>
    <property type="project" value="UniProtKB-ARBA"/>
</dbReference>
<protein>
    <recommendedName>
        <fullName evidence="4">3-hydroxybutyrate dehydrogenase</fullName>
    </recommendedName>
</protein>
<name>W4LWQ1_ENTF1</name>
<keyword evidence="3" id="KW-1185">Reference proteome</keyword>
<comment type="caution">
    <text evidence="2">The sequence shown here is derived from an EMBL/GenBank/DDBJ whole genome shotgun (WGS) entry which is preliminary data.</text>
</comment>
<dbReference type="SUPFAM" id="SSF51735">
    <property type="entry name" value="NAD(P)-binding Rossmann-fold domains"/>
    <property type="match status" value="1"/>
</dbReference>
<dbReference type="PATRIC" id="fig|1429438.4.peg.951"/>
<feature type="non-terminal residue" evidence="2">
    <location>
        <position position="1"/>
    </location>
</feature>
<dbReference type="InterPro" id="IPR036291">
    <property type="entry name" value="NAD(P)-bd_dom_sf"/>
</dbReference>
<dbReference type="InterPro" id="IPR002347">
    <property type="entry name" value="SDR_fam"/>
</dbReference>